<feature type="region of interest" description="Disordered" evidence="1">
    <location>
        <begin position="49"/>
        <end position="74"/>
    </location>
</feature>
<feature type="compositionally biased region" description="Basic and acidic residues" evidence="1">
    <location>
        <begin position="185"/>
        <end position="199"/>
    </location>
</feature>
<name>L7MMH2_RHIPC</name>
<evidence type="ECO:0000256" key="1">
    <source>
        <dbReference type="SAM" id="MobiDB-lite"/>
    </source>
</evidence>
<feature type="region of interest" description="Disordered" evidence="1">
    <location>
        <begin position="115"/>
        <end position="291"/>
    </location>
</feature>
<feature type="compositionally biased region" description="Polar residues" evidence="1">
    <location>
        <begin position="278"/>
        <end position="291"/>
    </location>
</feature>
<protein>
    <submittedName>
        <fullName evidence="3">Putative glycine rich protein</fullName>
    </submittedName>
</protein>
<feature type="non-terminal residue" evidence="3">
    <location>
        <position position="291"/>
    </location>
</feature>
<keyword evidence="2" id="KW-0472">Membrane</keyword>
<dbReference type="EMBL" id="GACK01000346">
    <property type="protein sequence ID" value="JAA64688.1"/>
    <property type="molecule type" value="mRNA"/>
</dbReference>
<feature type="compositionally biased region" description="Gly residues" evidence="1">
    <location>
        <begin position="49"/>
        <end position="60"/>
    </location>
</feature>
<reference evidence="3" key="2">
    <citation type="journal article" date="2015" name="J. Proteomics">
        <title>Sexual differences in the sialomes of the zebra tick, Rhipicephalus pulchellus.</title>
        <authorList>
            <person name="Tan A.W."/>
            <person name="Francischetti I.M."/>
            <person name="Slovak M."/>
            <person name="Kini R.M."/>
            <person name="Ribeiro J.M."/>
        </authorList>
    </citation>
    <scope>NUCLEOTIDE SEQUENCE</scope>
    <source>
        <tissue evidence="3">Salivary gland</tissue>
    </source>
</reference>
<reference evidence="3" key="1">
    <citation type="submission" date="2012-11" db="EMBL/GenBank/DDBJ databases">
        <authorList>
            <person name="Lucero-Rivera Y.E."/>
            <person name="Tovar-Ramirez D."/>
        </authorList>
    </citation>
    <scope>NUCLEOTIDE SEQUENCE</scope>
    <source>
        <tissue evidence="3">Salivary gland</tissue>
    </source>
</reference>
<evidence type="ECO:0000256" key="2">
    <source>
        <dbReference type="SAM" id="Phobius"/>
    </source>
</evidence>
<organism evidence="3">
    <name type="scientific">Rhipicephalus pulchellus</name>
    <name type="common">Yellow backed tick</name>
    <name type="synonym">Dermacentor pulchellus</name>
    <dbReference type="NCBI Taxonomy" id="72859"/>
    <lineage>
        <taxon>Eukaryota</taxon>
        <taxon>Metazoa</taxon>
        <taxon>Ecdysozoa</taxon>
        <taxon>Arthropoda</taxon>
        <taxon>Chelicerata</taxon>
        <taxon>Arachnida</taxon>
        <taxon>Acari</taxon>
        <taxon>Parasitiformes</taxon>
        <taxon>Ixodida</taxon>
        <taxon>Ixodoidea</taxon>
        <taxon>Ixodidae</taxon>
        <taxon>Rhipicephalinae</taxon>
        <taxon>Rhipicephalus</taxon>
        <taxon>Rhipicephalus</taxon>
    </lineage>
</organism>
<keyword evidence="2" id="KW-1133">Transmembrane helix</keyword>
<proteinExistence type="evidence at transcript level"/>
<accession>L7MMH2</accession>
<feature type="transmembrane region" description="Helical" evidence="2">
    <location>
        <begin position="6"/>
        <end position="25"/>
    </location>
</feature>
<keyword evidence="2" id="KW-0812">Transmembrane</keyword>
<evidence type="ECO:0000313" key="3">
    <source>
        <dbReference type="EMBL" id="JAA64688.1"/>
    </source>
</evidence>
<sequence length="291" mass="30330">MKSFVVFNIIIIILLQVLGITNGGIPGNILMRRMRAGLQGAGGPGGGFLGGPGPNGGEGMDGSSPGSEMGPNRGGRFLDSLRRRMNAGVGPSGPGSLVRQLPGLFPIEDRGLGDSVLGPGDRPFRGPPGGDAASRPMIDFAGDGGHRLVPGNSRSQPFMRPPGGPRFGEENGEGSEEGIFGLPGKRKELQEHDHAEHQRGSMSDSQVGKAGIHGGKHSELGFHGGATDGVHDLGDHVGGSKISTKGQGSRRSHRRASNEEDEYRSGEEDHKTSHKARSTSISTFQALSLAR</sequence>
<dbReference type="AlphaFoldDB" id="L7MMH2"/>